<accession>H0GUR1</accession>
<gene>
    <name evidence="1" type="ORF">VIN7_7080</name>
</gene>
<sequence>MIVFVFLEELTQNQQPIINKKDESHLKYIFLWMKNSSPPRNIHIMRRKVKLRRLRRRGEFARRTDKIVRAFSKLFLRVFGCVVNGWKKFEAVFRFIALCSILEILTINWNAGICEASWKNRMHKRISKCALISKRGQPHRDEDSCSSSFVCLSNSFIPFFYVSTLLAANEREWIIFSKKK</sequence>
<proteinExistence type="predicted"/>
<dbReference type="Proteomes" id="UP000009009">
    <property type="component" value="Unassembled WGS sequence"/>
</dbReference>
<name>H0GUR1_SACCK</name>
<keyword evidence="2" id="KW-1185">Reference proteome</keyword>
<evidence type="ECO:0000313" key="1">
    <source>
        <dbReference type="EMBL" id="EHN02453.1"/>
    </source>
</evidence>
<dbReference type="HOGENOM" id="CLU_1497056_0_0_1"/>
<dbReference type="AlphaFoldDB" id="H0GUR1"/>
<dbReference type="EMBL" id="AGVY01000211">
    <property type="protein sequence ID" value="EHN02453.1"/>
    <property type="molecule type" value="Genomic_DNA"/>
</dbReference>
<protein>
    <submittedName>
        <fullName evidence="1">Uncharacterized protein</fullName>
    </submittedName>
</protein>
<comment type="caution">
    <text evidence="1">The sequence shown here is derived from an EMBL/GenBank/DDBJ whole genome shotgun (WGS) entry which is preliminary data.</text>
</comment>
<organism evidence="1 2">
    <name type="scientific">Saccharomyces cerevisiae x Saccharomyces kudriavzevii (strain VIN7)</name>
    <name type="common">Yeast</name>
    <dbReference type="NCBI Taxonomy" id="1095631"/>
    <lineage>
        <taxon>Eukaryota</taxon>
        <taxon>Fungi</taxon>
        <taxon>Dikarya</taxon>
        <taxon>Ascomycota</taxon>
        <taxon>Saccharomycotina</taxon>
        <taxon>Saccharomycetes</taxon>
        <taxon>Saccharomycetales</taxon>
        <taxon>Saccharomycetaceae</taxon>
        <taxon>Saccharomyces</taxon>
    </lineage>
</organism>
<evidence type="ECO:0000313" key="2">
    <source>
        <dbReference type="Proteomes" id="UP000009009"/>
    </source>
</evidence>
<reference evidence="1 2" key="1">
    <citation type="journal article" date="2012" name="FEMS Yeast Res.">
        <title>The genome sequence of the wine yeast VIN7 reveals an allotriploid hybrid genome with Saccharomyces cerevisiae and Saccharomyces kudriavzevii origins.</title>
        <authorList>
            <person name="Borneman A.R."/>
            <person name="Desany B.A."/>
            <person name="Riches D."/>
            <person name="Affourtit J.P."/>
            <person name="Forgan A.H."/>
            <person name="Pretorius I.S."/>
            <person name="Egholm M."/>
            <person name="Chambers P.J."/>
        </authorList>
    </citation>
    <scope>NUCLEOTIDE SEQUENCE [LARGE SCALE GENOMIC DNA]</scope>
    <source>
        <strain evidence="1 2">VIN7</strain>
    </source>
</reference>